<feature type="domain" description="Histidine kinase/HSP90-like ATPase" evidence="2">
    <location>
        <begin position="56"/>
        <end position="177"/>
    </location>
</feature>
<evidence type="ECO:0000259" key="2">
    <source>
        <dbReference type="Pfam" id="PF13581"/>
    </source>
</evidence>
<name>A0A7X6RN98_9ACTN</name>
<keyword evidence="4" id="KW-1185">Reference proteome</keyword>
<evidence type="ECO:0000256" key="1">
    <source>
        <dbReference type="ARBA" id="ARBA00022527"/>
    </source>
</evidence>
<keyword evidence="1" id="KW-0723">Serine/threonine-protein kinase</keyword>
<dbReference type="GO" id="GO:0004674">
    <property type="term" value="F:protein serine/threonine kinase activity"/>
    <property type="evidence" value="ECO:0007669"/>
    <property type="project" value="UniProtKB-KW"/>
</dbReference>
<accession>A0A7X6RN98</accession>
<dbReference type="RefSeq" id="WP_061079415.1">
    <property type="nucleotide sequence ID" value="NZ_JAAXPG010000001.1"/>
</dbReference>
<evidence type="ECO:0000313" key="3">
    <source>
        <dbReference type="EMBL" id="NKY96459.1"/>
    </source>
</evidence>
<dbReference type="EMBL" id="JAAXPG010000001">
    <property type="protein sequence ID" value="NKY96459.1"/>
    <property type="molecule type" value="Genomic_DNA"/>
</dbReference>
<dbReference type="SUPFAM" id="SSF55874">
    <property type="entry name" value="ATPase domain of HSP90 chaperone/DNA topoisomerase II/histidine kinase"/>
    <property type="match status" value="1"/>
</dbReference>
<gene>
    <name evidence="3" type="ORF">HGB44_02045</name>
</gene>
<keyword evidence="1" id="KW-0418">Kinase</keyword>
<dbReference type="GO" id="GO:0005524">
    <property type="term" value="F:ATP binding"/>
    <property type="evidence" value="ECO:0007669"/>
    <property type="project" value="UniProtKB-KW"/>
</dbReference>
<dbReference type="InterPro" id="IPR036890">
    <property type="entry name" value="HATPase_C_sf"/>
</dbReference>
<dbReference type="CDD" id="cd16936">
    <property type="entry name" value="HATPase_RsbW-like"/>
    <property type="match status" value="1"/>
</dbReference>
<dbReference type="AlphaFoldDB" id="A0A7X6RN98"/>
<comment type="caution">
    <text evidence="3">The sequence shown here is derived from an EMBL/GenBank/DDBJ whole genome shotgun (WGS) entry which is preliminary data.</text>
</comment>
<proteinExistence type="predicted"/>
<organism evidence="3 4">
    <name type="scientific">Nocardiopsis alborubida</name>
    <dbReference type="NCBI Taxonomy" id="146802"/>
    <lineage>
        <taxon>Bacteria</taxon>
        <taxon>Bacillati</taxon>
        <taxon>Actinomycetota</taxon>
        <taxon>Actinomycetes</taxon>
        <taxon>Streptosporangiales</taxon>
        <taxon>Nocardiopsidaceae</taxon>
        <taxon>Nocardiopsis</taxon>
    </lineage>
</organism>
<dbReference type="PANTHER" id="PTHR35526">
    <property type="entry name" value="ANTI-SIGMA-F FACTOR RSBW-RELATED"/>
    <property type="match status" value="1"/>
</dbReference>
<dbReference type="InterPro" id="IPR003594">
    <property type="entry name" value="HATPase_dom"/>
</dbReference>
<keyword evidence="3" id="KW-0067">ATP-binding</keyword>
<dbReference type="InterPro" id="IPR050267">
    <property type="entry name" value="Anti-sigma-factor_SerPK"/>
</dbReference>
<keyword evidence="1" id="KW-0808">Transferase</keyword>
<dbReference type="PANTHER" id="PTHR35526:SF3">
    <property type="entry name" value="ANTI-SIGMA-F FACTOR RSBW"/>
    <property type="match status" value="1"/>
</dbReference>
<evidence type="ECO:0000313" key="4">
    <source>
        <dbReference type="Proteomes" id="UP000553209"/>
    </source>
</evidence>
<dbReference type="Proteomes" id="UP000553209">
    <property type="component" value="Unassembled WGS sequence"/>
</dbReference>
<protein>
    <submittedName>
        <fullName evidence="3">ATP-binding protein</fullName>
    </submittedName>
</protein>
<dbReference type="Gene3D" id="3.30.565.10">
    <property type="entry name" value="Histidine kinase-like ATPase, C-terminal domain"/>
    <property type="match status" value="1"/>
</dbReference>
<reference evidence="3 4" key="1">
    <citation type="submission" date="2020-04" db="EMBL/GenBank/DDBJ databases">
        <title>MicrobeNet Type strains.</title>
        <authorList>
            <person name="Nicholson A.C."/>
        </authorList>
    </citation>
    <scope>NUCLEOTIDE SEQUENCE [LARGE SCALE GENOMIC DNA]</scope>
    <source>
        <strain evidence="3 4">ATCC 23612</strain>
    </source>
</reference>
<sequence>MNAELVSSETDSEPSWSRPSLAVASQALLGGWWDDPLGRLPVGERARTRDAAAGAFAASPESVRRAREFASGALEEWGFSEEVEDVRLIVSELVGNSCRHALPEVGRPRGRVVVQLRRLDGGRGGVVCMVADSSEKAPVRVDAHHFAESGRGLGLVSAFSREWGWEPVSGRGKIVWAICGGEG</sequence>
<keyword evidence="3" id="KW-0547">Nucleotide-binding</keyword>
<dbReference type="Pfam" id="PF13581">
    <property type="entry name" value="HATPase_c_2"/>
    <property type="match status" value="1"/>
</dbReference>